<dbReference type="EMBL" id="KI545965">
    <property type="protein sequence ID" value="EST49040.1"/>
    <property type="molecule type" value="Genomic_DNA"/>
</dbReference>
<reference evidence="4" key="2">
    <citation type="submission" date="2020-12" db="EMBL/GenBank/DDBJ databases">
        <title>New Spironucleus salmonicida genome in near-complete chromosomes.</title>
        <authorList>
            <person name="Xu F."/>
            <person name="Kurt Z."/>
            <person name="Jimenez-Gonzalez A."/>
            <person name="Astvaldsson A."/>
            <person name="Andersson J.O."/>
            <person name="Svard S.G."/>
        </authorList>
    </citation>
    <scope>NUCLEOTIDE SEQUENCE</scope>
    <source>
        <strain evidence="4">ATCC 50377</strain>
    </source>
</reference>
<proteinExistence type="predicted"/>
<dbReference type="VEuPathDB" id="GiardiaDB:SS50377_25911"/>
<dbReference type="Proteomes" id="UP000018208">
    <property type="component" value="Unassembled WGS sequence"/>
</dbReference>
<gene>
    <name evidence="3" type="ORF">SS50377_10700</name>
    <name evidence="2" type="ORF">SS50377_12073</name>
    <name evidence="1" type="ORF">SS50377_12581</name>
    <name evidence="4" type="ORF">SS50377_25908</name>
    <name evidence="5" type="ORF">SS50377_25911</name>
</gene>
<evidence type="ECO:0000313" key="5">
    <source>
        <dbReference type="EMBL" id="KAH0571720.1"/>
    </source>
</evidence>
<evidence type="ECO:0000313" key="3">
    <source>
        <dbReference type="EMBL" id="EST49040.1"/>
    </source>
</evidence>
<dbReference type="VEuPathDB" id="GiardiaDB:SS50377_25908"/>
<keyword evidence="6" id="KW-1185">Reference proteome</keyword>
<dbReference type="EMBL" id="AUWU02000006">
    <property type="protein sequence ID" value="KAH0571720.1"/>
    <property type="molecule type" value="Genomic_DNA"/>
</dbReference>
<organism evidence="2">
    <name type="scientific">Spironucleus salmonicida</name>
    <dbReference type="NCBI Taxonomy" id="348837"/>
    <lineage>
        <taxon>Eukaryota</taxon>
        <taxon>Metamonada</taxon>
        <taxon>Diplomonadida</taxon>
        <taxon>Hexamitidae</taxon>
        <taxon>Hexamitinae</taxon>
        <taxon>Spironucleus</taxon>
    </lineage>
</organism>
<name>V6M3G9_9EUKA</name>
<protein>
    <submittedName>
        <fullName evidence="2">Uncharacterized protein</fullName>
    </submittedName>
</protein>
<evidence type="ECO:0000313" key="4">
    <source>
        <dbReference type="EMBL" id="KAH0571717.1"/>
    </source>
</evidence>
<dbReference type="AlphaFoldDB" id="V6M3G9"/>
<evidence type="ECO:0000313" key="2">
    <source>
        <dbReference type="EMBL" id="EST47834.1"/>
    </source>
</evidence>
<dbReference type="EMBL" id="KI546034">
    <property type="protein sequence ID" value="EST47834.1"/>
    <property type="molecule type" value="Genomic_DNA"/>
</dbReference>
<evidence type="ECO:0000313" key="6">
    <source>
        <dbReference type="Proteomes" id="UP000018208"/>
    </source>
</evidence>
<dbReference type="EMBL" id="AUWU02000006">
    <property type="protein sequence ID" value="KAH0571717.1"/>
    <property type="molecule type" value="Genomic_DNA"/>
</dbReference>
<sequence>MPRTTLTASTLHDRPYLQTLYSTLQYRRITEDIVSTPIPQPPYAFHLEVCKMQQMLASSRLVVQRDMPVLILLCEKALEIIVSTSQHFRVRANRLIPQRGPHYVEMHTFCSSLMSLILTVQRIRTENQSGRVAIICANFLRELRVHGFDLQ</sequence>
<evidence type="ECO:0000313" key="1">
    <source>
        <dbReference type="EMBL" id="EST47316.1"/>
    </source>
</evidence>
<reference evidence="2 4" key="1">
    <citation type="journal article" date="2014" name="PLoS Genet.">
        <title>The Genome of Spironucleus salmonicida Highlights a Fish Pathogen Adapted to Fluctuating Environments.</title>
        <authorList>
            <person name="Xu F."/>
            <person name="Jerlstrom-Hultqvist J."/>
            <person name="Einarsson E."/>
            <person name="Astvaldsson A."/>
            <person name="Svard S.G."/>
            <person name="Andersson J.O."/>
        </authorList>
    </citation>
    <scope>NUCLEOTIDE SEQUENCE</scope>
    <source>
        <strain evidence="4">ATCC 50377</strain>
    </source>
</reference>
<dbReference type="EMBL" id="KI546043">
    <property type="protein sequence ID" value="EST47316.1"/>
    <property type="molecule type" value="Genomic_DNA"/>
</dbReference>
<accession>V6M3G9</accession>